<dbReference type="InterPro" id="IPR031937">
    <property type="entry name" value="PNISR"/>
</dbReference>
<feature type="compositionally biased region" description="Pro residues" evidence="1">
    <location>
        <begin position="77"/>
        <end position="90"/>
    </location>
</feature>
<feature type="region of interest" description="Disordered" evidence="1">
    <location>
        <begin position="370"/>
        <end position="426"/>
    </location>
</feature>
<name>A0ABD2LWN1_9BILA</name>
<keyword evidence="3" id="KW-1185">Reference proteome</keyword>
<organism evidence="2 3">
    <name type="scientific">Heterodera trifolii</name>
    <dbReference type="NCBI Taxonomy" id="157864"/>
    <lineage>
        <taxon>Eukaryota</taxon>
        <taxon>Metazoa</taxon>
        <taxon>Ecdysozoa</taxon>
        <taxon>Nematoda</taxon>
        <taxon>Chromadorea</taxon>
        <taxon>Rhabditida</taxon>
        <taxon>Tylenchina</taxon>
        <taxon>Tylenchomorpha</taxon>
        <taxon>Tylenchoidea</taxon>
        <taxon>Heteroderidae</taxon>
        <taxon>Heteroderinae</taxon>
        <taxon>Heterodera</taxon>
    </lineage>
</organism>
<accession>A0ABD2LWN1</accession>
<feature type="compositionally biased region" description="Acidic residues" evidence="1">
    <location>
        <begin position="255"/>
        <end position="264"/>
    </location>
</feature>
<evidence type="ECO:0000313" key="3">
    <source>
        <dbReference type="Proteomes" id="UP001620626"/>
    </source>
</evidence>
<proteinExistence type="predicted"/>
<evidence type="ECO:0000313" key="2">
    <source>
        <dbReference type="EMBL" id="KAL3119005.1"/>
    </source>
</evidence>
<feature type="compositionally biased region" description="Basic and acidic residues" evidence="1">
    <location>
        <begin position="230"/>
        <end position="254"/>
    </location>
</feature>
<feature type="compositionally biased region" description="Basic and acidic residues" evidence="1">
    <location>
        <begin position="405"/>
        <end position="416"/>
    </location>
</feature>
<dbReference type="Pfam" id="PF15996">
    <property type="entry name" value="PNISR"/>
    <property type="match status" value="1"/>
</dbReference>
<reference evidence="2 3" key="1">
    <citation type="submission" date="2024-10" db="EMBL/GenBank/DDBJ databases">
        <authorList>
            <person name="Kim D."/>
        </authorList>
    </citation>
    <scope>NUCLEOTIDE SEQUENCE [LARGE SCALE GENOMIC DNA]</scope>
    <source>
        <strain evidence="2">BH-2024</strain>
    </source>
</reference>
<feature type="compositionally biased region" description="Low complexity" evidence="1">
    <location>
        <begin position="1"/>
        <end position="17"/>
    </location>
</feature>
<dbReference type="AlphaFoldDB" id="A0ABD2LWN1"/>
<feature type="compositionally biased region" description="Basic and acidic residues" evidence="1">
    <location>
        <begin position="286"/>
        <end position="296"/>
    </location>
</feature>
<feature type="region of interest" description="Disordered" evidence="1">
    <location>
        <begin position="1"/>
        <end position="91"/>
    </location>
</feature>
<evidence type="ECO:0000256" key="1">
    <source>
        <dbReference type="SAM" id="MobiDB-lite"/>
    </source>
</evidence>
<sequence length="426" mass="48714">MNYQQQQQQPQFFSSYPTENSGDINWAQLAQRWIQTQHSQQQSYPPQPPPPPPPPPSRLPYSQGVSSAPVFHGMPLSTPPPNRTPGPGLFPTPLSHVSVGPPNWRPLQNCAHPSFNIGYQSHGIAPAANYSYFSQSQGPSERHDDEEYQAHYDPSLEQEESNDQRPSEMCSPQGAMTQWMANPWNAGMYPPNYMPIIDTQMRKKLPAWILEGLEKAEREKQKKIEKEEYEKKRKEMEEEKQKQREAKGIGKFDDDSNDEEDECGDNGIVVTPNNDDHQPLPKRKFREFVDQTKKDEAEIDEDPRTDEQRTQEALIVVRRLMTTVLLETTDREIKRIANNMLIRRKHKAQPKILAQSTALAALTSLVDSRDKRRSALGIDAASSSSAESSSEEERTNRKRKSKRKRSEETNVKKESTETPVGKRSRK</sequence>
<dbReference type="Proteomes" id="UP001620626">
    <property type="component" value="Unassembled WGS sequence"/>
</dbReference>
<feature type="region of interest" description="Disordered" evidence="1">
    <location>
        <begin position="230"/>
        <end position="307"/>
    </location>
</feature>
<feature type="compositionally biased region" description="Pro residues" evidence="1">
    <location>
        <begin position="45"/>
        <end position="58"/>
    </location>
</feature>
<dbReference type="EMBL" id="JBICBT010000258">
    <property type="protein sequence ID" value="KAL3119005.1"/>
    <property type="molecule type" value="Genomic_DNA"/>
</dbReference>
<protein>
    <submittedName>
        <fullName evidence="2">Uncharacterized protein</fullName>
    </submittedName>
</protein>
<gene>
    <name evidence="2" type="ORF">niasHT_003788</name>
</gene>
<dbReference type="PANTHER" id="PTHR31518">
    <property type="entry name" value="ARGININE/SERINE-RICH PROTEIN PNISR"/>
    <property type="match status" value="1"/>
</dbReference>
<comment type="caution">
    <text evidence="2">The sequence shown here is derived from an EMBL/GenBank/DDBJ whole genome shotgun (WGS) entry which is preliminary data.</text>
</comment>